<dbReference type="RefSeq" id="WP_229229322.1">
    <property type="nucleotide sequence ID" value="NZ_AP024525.1"/>
</dbReference>
<dbReference type="EMBL" id="AP024525">
    <property type="protein sequence ID" value="BCT76509.1"/>
    <property type="molecule type" value="Genomic_DNA"/>
</dbReference>
<feature type="domain" description="3-hydroxyisobutyrate dehydrogenase-like NAD-binding" evidence="5">
    <location>
        <begin position="170"/>
        <end position="284"/>
    </location>
</feature>
<dbReference type="InterPro" id="IPR002204">
    <property type="entry name" value="3-OH-isobutyrate_DH-rel_CS"/>
</dbReference>
<dbReference type="InterPro" id="IPR036291">
    <property type="entry name" value="NAD(P)-bd_dom_sf"/>
</dbReference>
<evidence type="ECO:0000313" key="6">
    <source>
        <dbReference type="EMBL" id="BCT76509.1"/>
    </source>
</evidence>
<gene>
    <name evidence="6" type="primary">garR</name>
    <name evidence="6" type="ORF">SCMU_23510</name>
</gene>
<comment type="similarity">
    <text evidence="1">Belongs to the HIBADH-related family.</text>
</comment>
<dbReference type="PIRSF" id="PIRSF000103">
    <property type="entry name" value="HIBADH"/>
    <property type="match status" value="1"/>
</dbReference>
<sequence>MQRSVGFMGLGLMGGPMASRLVEAGWGVAGWNRSRPALDSLEAAGGRAVAETADLASLPVLAVMLPDLPQIEAAFEPIFARWALEAPQQGTLVVVFSSVSPVDVRAFGERVAQASRGAASVVDAPVSGGQRGAIRGTLSIMVGAEPAQAEALAGLFAPLASTVVRLGPRGSGSLAKACNQLVVGATAAALAEAAVLAETAGLDVGQLFAVLGGGLAGSRVLDQLGPRIVARDYTVTGPARFMAKDLRFVEAAAHDGGARLPLAAAALDIYTRLNEAGLGGEDLAVVHEYTRRASGMTDRETATP</sequence>
<dbReference type="PANTHER" id="PTHR43060">
    <property type="entry name" value="3-HYDROXYISOBUTYRATE DEHYDROGENASE-LIKE 1, MITOCHONDRIAL-RELATED"/>
    <property type="match status" value="1"/>
</dbReference>
<name>A0ABN6FIN4_SINCY</name>
<proteinExistence type="inferred from homology"/>
<evidence type="ECO:0000259" key="5">
    <source>
        <dbReference type="Pfam" id="PF14833"/>
    </source>
</evidence>
<evidence type="ECO:0000256" key="3">
    <source>
        <dbReference type="ARBA" id="ARBA00023027"/>
    </source>
</evidence>
<dbReference type="SUPFAM" id="SSF51735">
    <property type="entry name" value="NAD(P)-binding Rossmann-fold domains"/>
    <property type="match status" value="1"/>
</dbReference>
<dbReference type="InterPro" id="IPR029154">
    <property type="entry name" value="HIBADH-like_NADP-bd"/>
</dbReference>
<accession>A0ABN6FIN4</accession>
<evidence type="ECO:0000256" key="1">
    <source>
        <dbReference type="ARBA" id="ARBA00009080"/>
    </source>
</evidence>
<dbReference type="Proteomes" id="UP001319861">
    <property type="component" value="Chromosome"/>
</dbReference>
<dbReference type="Pfam" id="PF14833">
    <property type="entry name" value="NAD_binding_11"/>
    <property type="match status" value="1"/>
</dbReference>
<feature type="domain" description="6-phosphogluconate dehydrogenase NADP-binding" evidence="4">
    <location>
        <begin position="5"/>
        <end position="167"/>
    </location>
</feature>
<dbReference type="InterPro" id="IPR008927">
    <property type="entry name" value="6-PGluconate_DH-like_C_sf"/>
</dbReference>
<dbReference type="InterPro" id="IPR006115">
    <property type="entry name" value="6PGDH_NADP-bd"/>
</dbReference>
<dbReference type="Pfam" id="PF03446">
    <property type="entry name" value="NAD_binding_2"/>
    <property type="match status" value="1"/>
</dbReference>
<dbReference type="PANTHER" id="PTHR43060:SF15">
    <property type="entry name" value="3-HYDROXYISOBUTYRATE DEHYDROGENASE-LIKE 1, MITOCHONDRIAL-RELATED"/>
    <property type="match status" value="1"/>
</dbReference>
<protein>
    <submittedName>
        <fullName evidence="6">2-hydroxy-3-oxopropionate reductase</fullName>
    </submittedName>
</protein>
<organism evidence="6 7">
    <name type="scientific">Sinomonas cyclohexanicum</name>
    <name type="common">Corynebacterium cyclohexanicum</name>
    <dbReference type="NCBI Taxonomy" id="322009"/>
    <lineage>
        <taxon>Bacteria</taxon>
        <taxon>Bacillati</taxon>
        <taxon>Actinomycetota</taxon>
        <taxon>Actinomycetes</taxon>
        <taxon>Micrococcales</taxon>
        <taxon>Micrococcaceae</taxon>
        <taxon>Sinomonas</taxon>
    </lineage>
</organism>
<evidence type="ECO:0000256" key="2">
    <source>
        <dbReference type="ARBA" id="ARBA00023002"/>
    </source>
</evidence>
<dbReference type="PROSITE" id="PS00895">
    <property type="entry name" value="3_HYDROXYISOBUT_DH"/>
    <property type="match status" value="1"/>
</dbReference>
<dbReference type="SUPFAM" id="SSF48179">
    <property type="entry name" value="6-phosphogluconate dehydrogenase C-terminal domain-like"/>
    <property type="match status" value="1"/>
</dbReference>
<dbReference type="Gene3D" id="1.10.1040.10">
    <property type="entry name" value="N-(1-d-carboxylethyl)-l-norvaline Dehydrogenase, domain 2"/>
    <property type="match status" value="1"/>
</dbReference>
<keyword evidence="3" id="KW-0520">NAD</keyword>
<reference evidence="6 7" key="1">
    <citation type="journal article" date="2021" name="J. Biosci. Bioeng.">
        <title>Identification and characterization of a chc gene cluster responsible for the aromatization pathway of cyclohexanecarboxylate degradation in Sinomonas cyclohexanicum ATCC 51369.</title>
        <authorList>
            <person name="Yamamoto T."/>
            <person name="Hasegawa Y."/>
            <person name="Lau P.C.K."/>
            <person name="Iwaki H."/>
        </authorList>
    </citation>
    <scope>NUCLEOTIDE SEQUENCE [LARGE SCALE GENOMIC DNA]</scope>
    <source>
        <strain evidence="6 7">ATCC 51369</strain>
    </source>
</reference>
<dbReference type="InterPro" id="IPR015815">
    <property type="entry name" value="HIBADH-related"/>
</dbReference>
<dbReference type="InterPro" id="IPR013328">
    <property type="entry name" value="6PGD_dom2"/>
</dbReference>
<keyword evidence="7" id="KW-1185">Reference proteome</keyword>
<evidence type="ECO:0000259" key="4">
    <source>
        <dbReference type="Pfam" id="PF03446"/>
    </source>
</evidence>
<keyword evidence="2" id="KW-0560">Oxidoreductase</keyword>
<evidence type="ECO:0000313" key="7">
    <source>
        <dbReference type="Proteomes" id="UP001319861"/>
    </source>
</evidence>
<dbReference type="Gene3D" id="3.40.50.720">
    <property type="entry name" value="NAD(P)-binding Rossmann-like Domain"/>
    <property type="match status" value="1"/>
</dbReference>